<dbReference type="PANTHER" id="PTHR42966">
    <property type="entry name" value="N-ACETYLNEURAMINATE SYNTHASE"/>
    <property type="match status" value="1"/>
</dbReference>
<dbReference type="EMBL" id="FOAK01000001">
    <property type="protein sequence ID" value="SEK34988.1"/>
    <property type="molecule type" value="Genomic_DNA"/>
</dbReference>
<dbReference type="InterPro" id="IPR013132">
    <property type="entry name" value="PseI/NeuA/B-like_N"/>
</dbReference>
<dbReference type="InterPro" id="IPR018247">
    <property type="entry name" value="EF_Hand_1_Ca_BS"/>
</dbReference>
<dbReference type="GO" id="GO:0047444">
    <property type="term" value="F:N-acylneuraminate-9-phosphate synthase activity"/>
    <property type="evidence" value="ECO:0007669"/>
    <property type="project" value="TreeGrafter"/>
</dbReference>
<dbReference type="SUPFAM" id="SSF51269">
    <property type="entry name" value="AFP III-like domain"/>
    <property type="match status" value="1"/>
</dbReference>
<sequence>MKLFNKYPFLIGEISFNYYDLAKKEELSYFRVAKLLIEKCSECGINGVNFHVGDSEYLHCKYEEDSNQTDQLSFDEYKELAEYCKKLGLVFIITPANIEIVDKLNDVVDVYKISSSDLTNLPLIDYISNKHKPILLSTAASNLREIKSAVKCIEDNSNFKIIIMHSVLSYPTKLEDANLLMIKDLSEQFKDYDVGYSDYTVSDNFMFILTTAYQYGAVVLEKYFTLDKSFEGHEFAMDEEDARIVRLSANVLSKINGYKNKQPLICESFSKRNVRKSIVAKRDIKSGEIIDNSNIDFKRPGVGISPSKVDDIIGKNANRDISKGSLIEYDMLS</sequence>
<dbReference type="InterPro" id="IPR013974">
    <property type="entry name" value="SAF"/>
</dbReference>
<organism evidence="2 3">
    <name type="scientific">Methanobrevibacter gottschalkii</name>
    <dbReference type="NCBI Taxonomy" id="190974"/>
    <lineage>
        <taxon>Archaea</taxon>
        <taxon>Methanobacteriati</taxon>
        <taxon>Methanobacteriota</taxon>
        <taxon>Methanomada group</taxon>
        <taxon>Methanobacteria</taxon>
        <taxon>Methanobacteriales</taxon>
        <taxon>Methanobacteriaceae</taxon>
        <taxon>Methanobrevibacter</taxon>
    </lineage>
</organism>
<dbReference type="InterPro" id="IPR057736">
    <property type="entry name" value="SAF_PseI/NeuA/NeuB"/>
</dbReference>
<dbReference type="CDD" id="cd11615">
    <property type="entry name" value="SAF_NeuB_like"/>
    <property type="match status" value="1"/>
</dbReference>
<protein>
    <submittedName>
        <fullName evidence="2">N-acetylneuraminate synthase</fullName>
    </submittedName>
</protein>
<dbReference type="Gene3D" id="3.90.1210.10">
    <property type="entry name" value="Antifreeze-like/N-acetylneuraminic acid synthase C-terminal domain"/>
    <property type="match status" value="1"/>
</dbReference>
<evidence type="ECO:0000259" key="1">
    <source>
        <dbReference type="PROSITE" id="PS50844"/>
    </source>
</evidence>
<evidence type="ECO:0000313" key="3">
    <source>
        <dbReference type="Proteomes" id="UP000199506"/>
    </source>
</evidence>
<dbReference type="Pfam" id="PF03102">
    <property type="entry name" value="NeuB"/>
    <property type="match status" value="1"/>
</dbReference>
<gene>
    <name evidence="2" type="ORF">SAMN05216439_0867</name>
</gene>
<accession>A0A1H7GA46</accession>
<dbReference type="SUPFAM" id="SSF51569">
    <property type="entry name" value="Aldolase"/>
    <property type="match status" value="1"/>
</dbReference>
<dbReference type="PROSITE" id="PS00018">
    <property type="entry name" value="EF_HAND_1"/>
    <property type="match status" value="1"/>
</dbReference>
<feature type="domain" description="AFP-like" evidence="1">
    <location>
        <begin position="277"/>
        <end position="333"/>
    </location>
</feature>
<dbReference type="GO" id="GO:0016051">
    <property type="term" value="P:carbohydrate biosynthetic process"/>
    <property type="evidence" value="ECO:0007669"/>
    <property type="project" value="InterPro"/>
</dbReference>
<dbReference type="InterPro" id="IPR036732">
    <property type="entry name" value="AFP_Neu5c_C_sf"/>
</dbReference>
<dbReference type="PANTHER" id="PTHR42966:SF1">
    <property type="entry name" value="SIALIC ACID SYNTHASE"/>
    <property type="match status" value="1"/>
</dbReference>
<dbReference type="Proteomes" id="UP000199506">
    <property type="component" value="Unassembled WGS sequence"/>
</dbReference>
<dbReference type="InterPro" id="IPR051690">
    <property type="entry name" value="PseI-like"/>
</dbReference>
<dbReference type="InterPro" id="IPR006190">
    <property type="entry name" value="SAF_AFP_Neu5Ac"/>
</dbReference>
<dbReference type="Gene3D" id="3.20.20.70">
    <property type="entry name" value="Aldolase class I"/>
    <property type="match status" value="1"/>
</dbReference>
<dbReference type="Pfam" id="PF08666">
    <property type="entry name" value="SAF"/>
    <property type="match status" value="1"/>
</dbReference>
<evidence type="ECO:0000313" key="2">
    <source>
        <dbReference type="EMBL" id="SEK34988.1"/>
    </source>
</evidence>
<reference evidence="2 3" key="1">
    <citation type="submission" date="2016-10" db="EMBL/GenBank/DDBJ databases">
        <authorList>
            <person name="de Groot N.N."/>
        </authorList>
    </citation>
    <scope>NUCLEOTIDE SEQUENCE [LARGE SCALE GENOMIC DNA]</scope>
    <source>
        <strain evidence="2 3">DSM 11978</strain>
    </source>
</reference>
<proteinExistence type="predicted"/>
<dbReference type="AlphaFoldDB" id="A0A1H7GA46"/>
<dbReference type="OrthoDB" id="71219at2157"/>
<dbReference type="RefSeq" id="WP_158005592.1">
    <property type="nucleotide sequence ID" value="NZ_FOAK01000001.1"/>
</dbReference>
<dbReference type="SMART" id="SM00858">
    <property type="entry name" value="SAF"/>
    <property type="match status" value="1"/>
</dbReference>
<dbReference type="InterPro" id="IPR013785">
    <property type="entry name" value="Aldolase_TIM"/>
</dbReference>
<dbReference type="STRING" id="190974.SAMN05216439_0867"/>
<dbReference type="PROSITE" id="PS50844">
    <property type="entry name" value="AFP_LIKE"/>
    <property type="match status" value="1"/>
</dbReference>
<name>A0A1H7GA46_9EURY</name>